<dbReference type="Proteomes" id="UP001418222">
    <property type="component" value="Unassembled WGS sequence"/>
</dbReference>
<keyword evidence="1 3" id="KW-0251">Elongation factor</keyword>
<keyword evidence="1" id="KW-0648">Protein biosynthesis</keyword>
<dbReference type="GO" id="GO:0003746">
    <property type="term" value="F:translation elongation factor activity"/>
    <property type="evidence" value="ECO:0007669"/>
    <property type="project" value="UniProtKB-UniRule"/>
</dbReference>
<evidence type="ECO:0000256" key="1">
    <source>
        <dbReference type="PROSITE-ProRule" id="PRU00519"/>
    </source>
</evidence>
<organism evidence="3 4">
    <name type="scientific">Platanthera zijinensis</name>
    <dbReference type="NCBI Taxonomy" id="2320716"/>
    <lineage>
        <taxon>Eukaryota</taxon>
        <taxon>Viridiplantae</taxon>
        <taxon>Streptophyta</taxon>
        <taxon>Embryophyta</taxon>
        <taxon>Tracheophyta</taxon>
        <taxon>Spermatophyta</taxon>
        <taxon>Magnoliopsida</taxon>
        <taxon>Liliopsida</taxon>
        <taxon>Asparagales</taxon>
        <taxon>Orchidaceae</taxon>
        <taxon>Orchidoideae</taxon>
        <taxon>Orchideae</taxon>
        <taxon>Orchidinae</taxon>
        <taxon>Platanthera</taxon>
    </lineage>
</organism>
<dbReference type="InterPro" id="IPR044628">
    <property type="entry name" value="EF-1-gamma_plant"/>
</dbReference>
<gene>
    <name evidence="3" type="ORF">KSP39_PZI008744</name>
</gene>
<comment type="caution">
    <text evidence="3">The sequence shown here is derived from an EMBL/GenBank/DDBJ whole genome shotgun (WGS) entry which is preliminary data.</text>
</comment>
<dbReference type="PANTHER" id="PTHR44372:SF1">
    <property type="entry name" value="ELONGATION FACTOR 1-GAMMA 3"/>
    <property type="match status" value="1"/>
</dbReference>
<sequence>MYDPEGYSLWFCDYEYNEENMVSFVTLNKVSGFLQRVDLDRKFSFGKMLMMAPRRLTR</sequence>
<evidence type="ECO:0000313" key="3">
    <source>
        <dbReference type="EMBL" id="KAK8942642.1"/>
    </source>
</evidence>
<dbReference type="PANTHER" id="PTHR44372">
    <property type="entry name" value="ELONGATION FACTOR 1-GAMMA 1-RELATED"/>
    <property type="match status" value="1"/>
</dbReference>
<evidence type="ECO:0000313" key="4">
    <source>
        <dbReference type="Proteomes" id="UP001418222"/>
    </source>
</evidence>
<dbReference type="InterPro" id="IPR001662">
    <property type="entry name" value="EF1B_G_C"/>
</dbReference>
<feature type="domain" description="EF-1-gamma C-terminal" evidence="2">
    <location>
        <begin position="1"/>
        <end position="58"/>
    </location>
</feature>
<keyword evidence="4" id="KW-1185">Reference proteome</keyword>
<proteinExistence type="predicted"/>
<evidence type="ECO:0000259" key="2">
    <source>
        <dbReference type="PROSITE" id="PS50040"/>
    </source>
</evidence>
<dbReference type="SUPFAM" id="SSF89942">
    <property type="entry name" value="eEF1-gamma domain"/>
    <property type="match status" value="1"/>
</dbReference>
<dbReference type="Pfam" id="PF00647">
    <property type="entry name" value="EF1G"/>
    <property type="match status" value="1"/>
</dbReference>
<protein>
    <submittedName>
        <fullName evidence="3">Elongation factor 1-gamma 1</fullName>
    </submittedName>
</protein>
<dbReference type="InterPro" id="IPR036433">
    <property type="entry name" value="EF1B_G_C_sf"/>
</dbReference>
<accession>A0AAP0BK60</accession>
<name>A0AAP0BK60_9ASPA</name>
<dbReference type="AlphaFoldDB" id="A0AAP0BK60"/>
<dbReference type="Gene3D" id="3.30.70.1010">
    <property type="entry name" value="Translation elongation factor EF1B, gamma chain, conserved domain"/>
    <property type="match status" value="1"/>
</dbReference>
<dbReference type="EMBL" id="JBBWWQ010000007">
    <property type="protein sequence ID" value="KAK8942642.1"/>
    <property type="molecule type" value="Genomic_DNA"/>
</dbReference>
<dbReference type="GO" id="GO:0004364">
    <property type="term" value="F:glutathione transferase activity"/>
    <property type="evidence" value="ECO:0007669"/>
    <property type="project" value="InterPro"/>
</dbReference>
<reference evidence="3 4" key="1">
    <citation type="journal article" date="2022" name="Nat. Plants">
        <title>Genomes of leafy and leafless Platanthera orchids illuminate the evolution of mycoheterotrophy.</title>
        <authorList>
            <person name="Li M.H."/>
            <person name="Liu K.W."/>
            <person name="Li Z."/>
            <person name="Lu H.C."/>
            <person name="Ye Q.L."/>
            <person name="Zhang D."/>
            <person name="Wang J.Y."/>
            <person name="Li Y.F."/>
            <person name="Zhong Z.M."/>
            <person name="Liu X."/>
            <person name="Yu X."/>
            <person name="Liu D.K."/>
            <person name="Tu X.D."/>
            <person name="Liu B."/>
            <person name="Hao Y."/>
            <person name="Liao X.Y."/>
            <person name="Jiang Y.T."/>
            <person name="Sun W.H."/>
            <person name="Chen J."/>
            <person name="Chen Y.Q."/>
            <person name="Ai Y."/>
            <person name="Zhai J.W."/>
            <person name="Wu S.S."/>
            <person name="Zhou Z."/>
            <person name="Hsiao Y.Y."/>
            <person name="Wu W.L."/>
            <person name="Chen Y.Y."/>
            <person name="Lin Y.F."/>
            <person name="Hsu J.L."/>
            <person name="Li C.Y."/>
            <person name="Wang Z.W."/>
            <person name="Zhao X."/>
            <person name="Zhong W.Y."/>
            <person name="Ma X.K."/>
            <person name="Ma L."/>
            <person name="Huang J."/>
            <person name="Chen G.Z."/>
            <person name="Huang M.Z."/>
            <person name="Huang L."/>
            <person name="Peng D.H."/>
            <person name="Luo Y.B."/>
            <person name="Zou S.Q."/>
            <person name="Chen S.P."/>
            <person name="Lan S."/>
            <person name="Tsai W.C."/>
            <person name="Van de Peer Y."/>
            <person name="Liu Z.J."/>
        </authorList>
    </citation>
    <scope>NUCLEOTIDE SEQUENCE [LARGE SCALE GENOMIC DNA]</scope>
    <source>
        <strain evidence="3">Lor287</strain>
    </source>
</reference>
<dbReference type="PROSITE" id="PS50040">
    <property type="entry name" value="EF1G_C"/>
    <property type="match status" value="1"/>
</dbReference>
<dbReference type="SMART" id="SM01183">
    <property type="entry name" value="EF1G"/>
    <property type="match status" value="1"/>
</dbReference>